<evidence type="ECO:0000313" key="3">
    <source>
        <dbReference type="Proteomes" id="UP001396334"/>
    </source>
</evidence>
<dbReference type="InterPro" id="IPR056511">
    <property type="entry name" value="IDM1_C"/>
</dbReference>
<feature type="domain" description="Increased DNA methylation 1 C-terminal" evidence="1">
    <location>
        <begin position="11"/>
        <end position="104"/>
    </location>
</feature>
<comment type="caution">
    <text evidence="2">The sequence shown here is derived from an EMBL/GenBank/DDBJ whole genome shotgun (WGS) entry which is preliminary data.</text>
</comment>
<accession>A0ABR2U7L7</accession>
<dbReference type="EMBL" id="JBBPBN010000001">
    <property type="protein sequence ID" value="KAK9045685.1"/>
    <property type="molecule type" value="Genomic_DNA"/>
</dbReference>
<organism evidence="2 3">
    <name type="scientific">Hibiscus sabdariffa</name>
    <name type="common">roselle</name>
    <dbReference type="NCBI Taxonomy" id="183260"/>
    <lineage>
        <taxon>Eukaryota</taxon>
        <taxon>Viridiplantae</taxon>
        <taxon>Streptophyta</taxon>
        <taxon>Embryophyta</taxon>
        <taxon>Tracheophyta</taxon>
        <taxon>Spermatophyta</taxon>
        <taxon>Magnoliopsida</taxon>
        <taxon>eudicotyledons</taxon>
        <taxon>Gunneridae</taxon>
        <taxon>Pentapetalae</taxon>
        <taxon>rosids</taxon>
        <taxon>malvids</taxon>
        <taxon>Malvales</taxon>
        <taxon>Malvaceae</taxon>
        <taxon>Malvoideae</taxon>
        <taxon>Hibiscus</taxon>
    </lineage>
</organism>
<dbReference type="Pfam" id="PF23209">
    <property type="entry name" value="IDM1_C"/>
    <property type="match status" value="1"/>
</dbReference>
<keyword evidence="3" id="KW-1185">Reference proteome</keyword>
<dbReference type="PANTHER" id="PTHR46309">
    <property type="entry name" value="PHD FINGER PROTEIN 12"/>
    <property type="match status" value="1"/>
</dbReference>
<dbReference type="Proteomes" id="UP001396334">
    <property type="component" value="Unassembled WGS sequence"/>
</dbReference>
<dbReference type="PANTHER" id="PTHR46309:SF12">
    <property type="entry name" value="GB|AAC80581.1"/>
    <property type="match status" value="1"/>
</dbReference>
<name>A0ABR2U7L7_9ROSI</name>
<evidence type="ECO:0000313" key="2">
    <source>
        <dbReference type="EMBL" id="KAK9045685.1"/>
    </source>
</evidence>
<sequence>MESSAEKNNQMILQENDNLVSVATLRVYDNRVAEMPLVTTRHGHRGHGMCRVLVDELEKNLVQLGAEKLVLPSLPTTVEMWTNNFKFSHMPDDERPKLLQLHYLLVWA</sequence>
<dbReference type="SUPFAM" id="SSF55729">
    <property type="entry name" value="Acyl-CoA N-acyltransferases (Nat)"/>
    <property type="match status" value="1"/>
</dbReference>
<evidence type="ECO:0000259" key="1">
    <source>
        <dbReference type="Pfam" id="PF23209"/>
    </source>
</evidence>
<proteinExistence type="predicted"/>
<gene>
    <name evidence="2" type="ORF">V6N11_051594</name>
</gene>
<dbReference type="Gene3D" id="3.40.630.30">
    <property type="match status" value="1"/>
</dbReference>
<reference evidence="2 3" key="1">
    <citation type="journal article" date="2024" name="G3 (Bethesda)">
        <title>Genome assembly of Hibiscus sabdariffa L. provides insights into metabolisms of medicinal natural products.</title>
        <authorList>
            <person name="Kim T."/>
        </authorList>
    </citation>
    <scope>NUCLEOTIDE SEQUENCE [LARGE SCALE GENOMIC DNA]</scope>
    <source>
        <strain evidence="2">TK-2024</strain>
        <tissue evidence="2">Old leaves</tissue>
    </source>
</reference>
<dbReference type="InterPro" id="IPR016181">
    <property type="entry name" value="Acyl_CoA_acyltransferase"/>
</dbReference>
<dbReference type="InterPro" id="IPR042163">
    <property type="entry name" value="PHF12"/>
</dbReference>
<protein>
    <recommendedName>
        <fullName evidence="1">Increased DNA methylation 1 C-terminal domain-containing protein</fullName>
    </recommendedName>
</protein>